<accession>A0A3P6HQ49</accession>
<evidence type="ECO:0000313" key="4">
    <source>
        <dbReference type="Proteomes" id="UP000267029"/>
    </source>
</evidence>
<protein>
    <recommendedName>
        <fullName evidence="2">G-patch domain-containing protein</fullName>
    </recommendedName>
</protein>
<evidence type="ECO:0000259" key="2">
    <source>
        <dbReference type="SMART" id="SM00443"/>
    </source>
</evidence>
<dbReference type="SMART" id="SM00443">
    <property type="entry name" value="G_patch"/>
    <property type="match status" value="1"/>
</dbReference>
<evidence type="ECO:0000313" key="3">
    <source>
        <dbReference type="EMBL" id="VDD81135.1"/>
    </source>
</evidence>
<dbReference type="InterPro" id="IPR039146">
    <property type="entry name" value="GPANK1"/>
</dbReference>
<dbReference type="PANTHER" id="PTHR20923">
    <property type="entry name" value="BAT4 PROTEIN-RELATED"/>
    <property type="match status" value="1"/>
</dbReference>
<dbReference type="EMBL" id="UXSR01005331">
    <property type="protein sequence ID" value="VDD81135.1"/>
    <property type="molecule type" value="Genomic_DNA"/>
</dbReference>
<dbReference type="OrthoDB" id="515366at2759"/>
<dbReference type="Proteomes" id="UP000267029">
    <property type="component" value="Unassembled WGS sequence"/>
</dbReference>
<sequence>MFCIDDVKPLAQKHSPSSSCSLACESNSRAHISSVNHQFAVLSQKPRRPASLFIPPSNPGYEILRLGETGGLGRHGQGRRFPIATILKRDRKGIGADKKNCPRITHFVRNDPAAVKNCPKRPNAKLDKQTQARRAREDKRKEIRFRQEFYLDDEQLKLLYGETGFSF</sequence>
<dbReference type="InterPro" id="IPR000467">
    <property type="entry name" value="G_patch_dom"/>
</dbReference>
<organism evidence="3 4">
    <name type="scientific">Mesocestoides corti</name>
    <name type="common">Flatworm</name>
    <dbReference type="NCBI Taxonomy" id="53468"/>
    <lineage>
        <taxon>Eukaryota</taxon>
        <taxon>Metazoa</taxon>
        <taxon>Spiralia</taxon>
        <taxon>Lophotrochozoa</taxon>
        <taxon>Platyhelminthes</taxon>
        <taxon>Cestoda</taxon>
        <taxon>Eucestoda</taxon>
        <taxon>Cyclophyllidea</taxon>
        <taxon>Mesocestoididae</taxon>
        <taxon>Mesocestoides</taxon>
    </lineage>
</organism>
<reference evidence="3 4" key="1">
    <citation type="submission" date="2018-10" db="EMBL/GenBank/DDBJ databases">
        <authorList>
            <consortium name="Pathogen Informatics"/>
        </authorList>
    </citation>
    <scope>NUCLEOTIDE SEQUENCE [LARGE SCALE GENOMIC DNA]</scope>
</reference>
<feature type="region of interest" description="Disordered" evidence="1">
    <location>
        <begin position="120"/>
        <end position="139"/>
    </location>
</feature>
<dbReference type="PANTHER" id="PTHR20923:SF1">
    <property type="entry name" value="G PATCH DOMAIN AND ANKYRIN REPEAT-CONTAINING PROTEIN 1"/>
    <property type="match status" value="1"/>
</dbReference>
<name>A0A3P6HQ49_MESCO</name>
<gene>
    <name evidence="3" type="ORF">MCOS_LOCUS7138</name>
</gene>
<feature type="domain" description="G-patch" evidence="2">
    <location>
        <begin position="54"/>
        <end position="97"/>
    </location>
</feature>
<dbReference type="Pfam" id="PF01585">
    <property type="entry name" value="G-patch"/>
    <property type="match status" value="1"/>
</dbReference>
<keyword evidence="4" id="KW-1185">Reference proteome</keyword>
<evidence type="ECO:0000256" key="1">
    <source>
        <dbReference type="SAM" id="MobiDB-lite"/>
    </source>
</evidence>
<feature type="compositionally biased region" description="Basic and acidic residues" evidence="1">
    <location>
        <begin position="124"/>
        <end position="139"/>
    </location>
</feature>
<dbReference type="STRING" id="53468.A0A3P6HQ49"/>
<proteinExistence type="predicted"/>
<dbReference type="GO" id="GO:0003676">
    <property type="term" value="F:nucleic acid binding"/>
    <property type="evidence" value="ECO:0007669"/>
    <property type="project" value="InterPro"/>
</dbReference>
<dbReference type="AlphaFoldDB" id="A0A3P6HQ49"/>